<evidence type="ECO:0000256" key="1">
    <source>
        <dbReference type="ARBA" id="ARBA00022737"/>
    </source>
</evidence>
<dbReference type="InterPro" id="IPR011990">
    <property type="entry name" value="TPR-like_helical_dom_sf"/>
</dbReference>
<dbReference type="Gene3D" id="1.25.40.10">
    <property type="entry name" value="Tetratricopeptide repeat domain"/>
    <property type="match status" value="1"/>
</dbReference>
<evidence type="ECO:0000256" key="4">
    <source>
        <dbReference type="SAM" id="MobiDB-lite"/>
    </source>
</evidence>
<dbReference type="GO" id="GO:0006401">
    <property type="term" value="P:RNA catabolic process"/>
    <property type="evidence" value="ECO:0007669"/>
    <property type="project" value="InterPro"/>
</dbReference>
<sequence length="155" mass="17209">MSERKSVKPFLKAAREGVRDGNYESAVDNASTAVEIDANCYEAYLLKGKGYYKLGLLTEAIAAYTRATEIDRLQPSAYMGLLEVHKLAEDHAAGLAAIDNLIPLLQGANEAKCADLRRQRVRMLVKLERQRRSRRRSSSRAPTKAAHCPRVASFS</sequence>
<proteinExistence type="predicted"/>
<dbReference type="EMBL" id="GBEZ01025743">
    <property type="protein sequence ID" value="JAC61383.1"/>
    <property type="molecule type" value="Transcribed_RNA"/>
</dbReference>
<protein>
    <submittedName>
        <fullName evidence="5">Uncharacterized protein</fullName>
    </submittedName>
</protein>
<evidence type="ECO:0000256" key="2">
    <source>
        <dbReference type="ARBA" id="ARBA00022803"/>
    </source>
</evidence>
<evidence type="ECO:0000256" key="3">
    <source>
        <dbReference type="PROSITE-ProRule" id="PRU00339"/>
    </source>
</evidence>
<dbReference type="PROSITE" id="PS50005">
    <property type="entry name" value="TPR"/>
    <property type="match status" value="1"/>
</dbReference>
<feature type="region of interest" description="Disordered" evidence="4">
    <location>
        <begin position="128"/>
        <end position="155"/>
    </location>
</feature>
<dbReference type="PANTHER" id="PTHR15704:SF7">
    <property type="entry name" value="SUPERKILLER COMPLEX PROTEIN 3"/>
    <property type="match status" value="1"/>
</dbReference>
<dbReference type="GO" id="GO:0055087">
    <property type="term" value="C:Ski complex"/>
    <property type="evidence" value="ECO:0007669"/>
    <property type="project" value="InterPro"/>
</dbReference>
<dbReference type="SUPFAM" id="SSF48452">
    <property type="entry name" value="TPR-like"/>
    <property type="match status" value="1"/>
</dbReference>
<name>A0A061QNT8_9CHLO</name>
<dbReference type="AlphaFoldDB" id="A0A061QNT8"/>
<dbReference type="PANTHER" id="PTHR15704">
    <property type="entry name" value="SUPERKILLER 3 PROTEIN-RELATED"/>
    <property type="match status" value="1"/>
</dbReference>
<feature type="repeat" description="TPR" evidence="3">
    <location>
        <begin position="41"/>
        <end position="74"/>
    </location>
</feature>
<dbReference type="InterPro" id="IPR019734">
    <property type="entry name" value="TPR_rpt"/>
</dbReference>
<dbReference type="SMART" id="SM00028">
    <property type="entry name" value="TPR"/>
    <property type="match status" value="2"/>
</dbReference>
<keyword evidence="2 3" id="KW-0802">TPR repeat</keyword>
<accession>A0A061QNT8</accession>
<keyword evidence="1" id="KW-0677">Repeat</keyword>
<dbReference type="InterPro" id="IPR039226">
    <property type="entry name" value="Ski3/TTC37"/>
</dbReference>
<feature type="non-terminal residue" evidence="5">
    <location>
        <position position="155"/>
    </location>
</feature>
<evidence type="ECO:0000313" key="5">
    <source>
        <dbReference type="EMBL" id="JAC61383.1"/>
    </source>
</evidence>
<reference evidence="5" key="1">
    <citation type="submission" date="2014-05" db="EMBL/GenBank/DDBJ databases">
        <title>The transcriptome of the halophilic microalga Tetraselmis sp. GSL018 isolated from the Great Salt Lake, Utah.</title>
        <authorList>
            <person name="Jinkerson R.E."/>
            <person name="D'Adamo S."/>
            <person name="Posewitz M.C."/>
        </authorList>
    </citation>
    <scope>NUCLEOTIDE SEQUENCE</scope>
    <source>
        <strain evidence="5">GSL018</strain>
    </source>
</reference>
<gene>
    <name evidence="5" type="ORF">TSPGSL018_26418</name>
</gene>
<organism evidence="5">
    <name type="scientific">Tetraselmis sp. GSL018</name>
    <dbReference type="NCBI Taxonomy" id="582737"/>
    <lineage>
        <taxon>Eukaryota</taxon>
        <taxon>Viridiplantae</taxon>
        <taxon>Chlorophyta</taxon>
        <taxon>core chlorophytes</taxon>
        <taxon>Chlorodendrophyceae</taxon>
        <taxon>Chlorodendrales</taxon>
        <taxon>Chlorodendraceae</taxon>
        <taxon>Tetraselmis</taxon>
    </lineage>
</organism>
<dbReference type="Pfam" id="PF13181">
    <property type="entry name" value="TPR_8"/>
    <property type="match status" value="1"/>
</dbReference>